<evidence type="ECO:0000256" key="6">
    <source>
        <dbReference type="ARBA" id="ARBA00023136"/>
    </source>
</evidence>
<dbReference type="PRINTS" id="PR01437">
    <property type="entry name" value="NUOXDRDTASE4"/>
</dbReference>
<feature type="transmembrane region" description="Helical" evidence="8">
    <location>
        <begin position="42"/>
        <end position="66"/>
    </location>
</feature>
<dbReference type="PANTHER" id="PTHR42682:SF3">
    <property type="entry name" value="FORMATE HYDROGENLYASE SUBUNIT 3-RELATED"/>
    <property type="match status" value="1"/>
</dbReference>
<evidence type="ECO:0000256" key="5">
    <source>
        <dbReference type="ARBA" id="ARBA00023002"/>
    </source>
</evidence>
<dbReference type="PANTHER" id="PTHR42682">
    <property type="entry name" value="HYDROGENASE-4 COMPONENT F"/>
    <property type="match status" value="1"/>
</dbReference>
<feature type="transmembrane region" description="Helical" evidence="8">
    <location>
        <begin position="483"/>
        <end position="504"/>
    </location>
</feature>
<feature type="transmembrane region" description="Helical" evidence="8">
    <location>
        <begin position="436"/>
        <end position="462"/>
    </location>
</feature>
<dbReference type="GO" id="GO:0005886">
    <property type="term" value="C:plasma membrane"/>
    <property type="evidence" value="ECO:0007669"/>
    <property type="project" value="UniProtKB-SubCell"/>
</dbReference>
<feature type="transmembrane region" description="Helical" evidence="8">
    <location>
        <begin position="391"/>
        <end position="416"/>
    </location>
</feature>
<feature type="transmembrane region" description="Helical" evidence="8">
    <location>
        <begin position="278"/>
        <end position="301"/>
    </location>
</feature>
<dbReference type="InterPro" id="IPR001750">
    <property type="entry name" value="ND/Mrp_TM"/>
</dbReference>
<proteinExistence type="predicted"/>
<dbReference type="EMBL" id="FRAB01000004">
    <property type="protein sequence ID" value="SHJ64433.1"/>
    <property type="molecule type" value="Genomic_DNA"/>
</dbReference>
<dbReference type="InterPro" id="IPR003918">
    <property type="entry name" value="NADH_UbQ_OxRdtase"/>
</dbReference>
<keyword evidence="5" id="KW-0560">Oxidoreductase</keyword>
<keyword evidence="3 7" id="KW-0812">Transmembrane</keyword>
<evidence type="ECO:0000256" key="3">
    <source>
        <dbReference type="ARBA" id="ARBA00022692"/>
    </source>
</evidence>
<evidence type="ECO:0000259" key="9">
    <source>
        <dbReference type="Pfam" id="PF00361"/>
    </source>
</evidence>
<feature type="transmembrane region" description="Helical" evidence="8">
    <location>
        <begin position="6"/>
        <end position="30"/>
    </location>
</feature>
<feature type="transmembrane region" description="Helical" evidence="8">
    <location>
        <begin position="538"/>
        <end position="558"/>
    </location>
</feature>
<feature type="transmembrane region" description="Helical" evidence="8">
    <location>
        <begin position="172"/>
        <end position="192"/>
    </location>
</feature>
<keyword evidence="2" id="KW-1003">Cell membrane</keyword>
<evidence type="ECO:0000256" key="7">
    <source>
        <dbReference type="RuleBase" id="RU000320"/>
    </source>
</evidence>
<feature type="transmembrane region" description="Helical" evidence="8">
    <location>
        <begin position="653"/>
        <end position="671"/>
    </location>
</feature>
<dbReference type="InterPro" id="IPR052175">
    <property type="entry name" value="ComplexI-like_HydComp"/>
</dbReference>
<feature type="domain" description="NADH:quinone oxidoreductase/Mrp antiporter transmembrane" evidence="9">
    <location>
        <begin position="137"/>
        <end position="419"/>
    </location>
</feature>
<dbReference type="GO" id="GO:0016491">
    <property type="term" value="F:oxidoreductase activity"/>
    <property type="evidence" value="ECO:0007669"/>
    <property type="project" value="UniProtKB-KW"/>
</dbReference>
<dbReference type="Proteomes" id="UP000184395">
    <property type="component" value="Unassembled WGS sequence"/>
</dbReference>
<dbReference type="OrthoDB" id="9768329at2"/>
<keyword evidence="4 8" id="KW-1133">Transmembrane helix</keyword>
<dbReference type="NCBIfam" id="NF005086">
    <property type="entry name" value="PRK06521.1"/>
    <property type="match status" value="1"/>
</dbReference>
<feature type="transmembrane region" description="Helical" evidence="8">
    <location>
        <begin position="212"/>
        <end position="237"/>
    </location>
</feature>
<dbReference type="RefSeq" id="WP_073427635.1">
    <property type="nucleotide sequence ID" value="NZ_CADFGY010000001.1"/>
</dbReference>
<feature type="transmembrane region" description="Helical" evidence="8">
    <location>
        <begin position="350"/>
        <end position="370"/>
    </location>
</feature>
<accession>A0A1M6KZL3</accession>
<keyword evidence="6 8" id="KW-0472">Membrane</keyword>
<protein>
    <recommendedName>
        <fullName evidence="9">NADH:quinone oxidoreductase/Mrp antiporter transmembrane domain-containing protein</fullName>
    </recommendedName>
</protein>
<dbReference type="STRING" id="169427.SAMN05192548_1004183"/>
<dbReference type="Pfam" id="PF00361">
    <property type="entry name" value="Proton_antipo_M"/>
    <property type="match status" value="1"/>
</dbReference>
<dbReference type="AlphaFoldDB" id="A0A1M6KZL3"/>
<evidence type="ECO:0000256" key="1">
    <source>
        <dbReference type="ARBA" id="ARBA00004651"/>
    </source>
</evidence>
<evidence type="ECO:0000256" key="8">
    <source>
        <dbReference type="SAM" id="Phobius"/>
    </source>
</evidence>
<dbReference type="GO" id="GO:0042773">
    <property type="term" value="P:ATP synthesis coupled electron transport"/>
    <property type="evidence" value="ECO:0007669"/>
    <property type="project" value="InterPro"/>
</dbReference>
<evidence type="ECO:0000313" key="11">
    <source>
        <dbReference type="Proteomes" id="UP000184395"/>
    </source>
</evidence>
<evidence type="ECO:0000256" key="4">
    <source>
        <dbReference type="ARBA" id="ARBA00022989"/>
    </source>
</evidence>
<evidence type="ECO:0000313" key="10">
    <source>
        <dbReference type="EMBL" id="SHJ64433.1"/>
    </source>
</evidence>
<organism evidence="10 11">
    <name type="scientific">Paraburkholderia terricola</name>
    <dbReference type="NCBI Taxonomy" id="169427"/>
    <lineage>
        <taxon>Bacteria</taxon>
        <taxon>Pseudomonadati</taxon>
        <taxon>Pseudomonadota</taxon>
        <taxon>Betaproteobacteria</taxon>
        <taxon>Burkholderiales</taxon>
        <taxon>Burkholderiaceae</taxon>
        <taxon>Paraburkholderia</taxon>
    </lineage>
</organism>
<feature type="transmembrane region" description="Helical" evidence="8">
    <location>
        <begin position="86"/>
        <end position="106"/>
    </location>
</feature>
<feature type="transmembrane region" description="Helical" evidence="8">
    <location>
        <begin position="308"/>
        <end position="330"/>
    </location>
</feature>
<name>A0A1M6KZL3_9BURK</name>
<dbReference type="GO" id="GO:0008137">
    <property type="term" value="F:NADH dehydrogenase (ubiquinone) activity"/>
    <property type="evidence" value="ECO:0007669"/>
    <property type="project" value="InterPro"/>
</dbReference>
<gene>
    <name evidence="10" type="ORF">SAMN05192548_1004183</name>
</gene>
<sequence>MEHAQFTPLVIHYVLLVIAGWLVIGVAGLASLRRTRVVAHGLFPAGAVFGLLLCGLGLAGVFAGPRQIVLPLGLPDLPFHLRLDGLSAYFLCVLGVVSTGVSAFSAGYFRKGEGTPPGLLCFEYHVCLASMALLLLADDAYCFMVAWETMTVSATFLVMTNHRFADIRRAAWLYFLISHVGALALLLCFGLLQANTGDYTFANMRAQHLDVFWASVAFVLALFGFGTKAGIVPLHVWLPEAHPAAPSPVSALLSGFVLKAGLYGVLRTVFDLLHVQIAWWGVLMLILGLFSALFGVVFSAIQTDMKRLLAYSSIDNIGLMFVSMGLAILFRAYGMTALAALSLTALLYQIASHAAFKSLLFLGTGSVLHATGERNLGRLGGLIRFMPWTAWAALVGALSSAGLPPLSGFVSEWLLLQSFLFTPGLPDPFLNMVVPLVAALIALVAALAGYTMVKFFGIVFLGQPREAKLSEARDATPWERVGFAWLAAICVLLGLLPVQFVAVLDRVTRMLVDAGIGPAVARNGWLLLAPTSVDRASYMPAVFLLFFLACCALAWLLVRRLYHGRLRRAAPWACGYPFGTARMQDTAEGFGQPIREIFAPLFRIERRLPSPFDSQPIYSVSVTDRAWALIYEPLERLIKRIAALAGLLQTGRIAVYLMHSFLVLIVLLMLVRR</sequence>
<feature type="transmembrane region" description="Helical" evidence="8">
    <location>
        <begin position="118"/>
        <end position="137"/>
    </location>
</feature>
<evidence type="ECO:0000256" key="2">
    <source>
        <dbReference type="ARBA" id="ARBA00022475"/>
    </source>
</evidence>
<comment type="subcellular location">
    <subcellularLocation>
        <location evidence="1">Cell membrane</location>
        <topology evidence="1">Multi-pass membrane protein</topology>
    </subcellularLocation>
    <subcellularLocation>
        <location evidence="7">Membrane</location>
        <topology evidence="7">Multi-pass membrane protein</topology>
    </subcellularLocation>
</comment>
<reference evidence="10 11" key="1">
    <citation type="submission" date="2016-11" db="EMBL/GenBank/DDBJ databases">
        <authorList>
            <person name="Jaros S."/>
            <person name="Januszkiewicz K."/>
            <person name="Wedrychowicz H."/>
        </authorList>
    </citation>
    <scope>NUCLEOTIDE SEQUENCE [LARGE SCALE GENOMIC DNA]</scope>
    <source>
        <strain evidence="10 11">LMG 20594</strain>
    </source>
</reference>